<evidence type="ECO:0000313" key="4">
    <source>
        <dbReference type="Proteomes" id="UP000756132"/>
    </source>
</evidence>
<dbReference type="GeneID" id="71986901"/>
<dbReference type="AlphaFoldDB" id="A0A9Q8P9X2"/>
<dbReference type="KEGG" id="ffu:CLAFUR5_07023"/>
<dbReference type="OMA" id="ANPWFAP"/>
<evidence type="ECO:0000259" key="2">
    <source>
        <dbReference type="PROSITE" id="PS51184"/>
    </source>
</evidence>
<feature type="region of interest" description="Disordered" evidence="1">
    <location>
        <begin position="203"/>
        <end position="251"/>
    </location>
</feature>
<feature type="region of interest" description="Disordered" evidence="1">
    <location>
        <begin position="1"/>
        <end position="29"/>
    </location>
</feature>
<feature type="region of interest" description="Disordered" evidence="1">
    <location>
        <begin position="321"/>
        <end position="417"/>
    </location>
</feature>
<sequence length="786" mass="86258">MEPVHQAAHTDALSMQKPSGNDSLHPHQASAWNYDDAHTAAKEARNSPVDSLLSANGKVPDHQIPQAPRLLEHAAASHDSLGHSESVERMDIARVVAPELPAEVVITLPVGLEDGSSVETQSFPTTESLHGCPPQVTRLIPSVVPQGEESDCSTVANPWFAPTRGVVCNSLHGTYARPTETFTSSVYSPSSTFLPATNGDAIRPRITANTQPPVTAGTFGSMHTPEVSGDARVEHDSQSAQHNPTDEAPAAVKFQEEATTTTSSLDGTSPETISTVEEAATPRDGSMPAQTRSKAPPLSQTPEPAANGTALAAGLYGRERNQKRAATKAYRQPITPRALRSADSKKPAECASSSSAASTETTKRAAPEFGSPKEKRQRLSSTAASTRARRATHPVDADERKSQVPQQAWESVPAQSDTSIRPIRDVEGDRRYVAQLQEVLEVRGKARKADMGRRQAARINDLLNLASYPTADEGLFLTREEATDIVASGKFFNGPIFTEGQQALPLQTVSQFCDEYYDDDTMVWIQDPEIKPTKKAQIARQVKMRQVKSRLAGPLSDKPWNCLELATHSDDGLKPSFLNTEDCRLLTKLKIPDTQDKPEARRRAYLPGYKEVEKWALLAQAGALTEPHQDSHGYSTYITINQGLVGYGWLSFPTDEERAAWRRNPDIFRGGRWRYVILKPGQTVYFPAGTVHFVFRLPDGGNTLAFGGHVLRCSNIVHWVKTLIEERNAKDVTNEDLTESAPGYLARVEKFVKQARITGQEAKWGGEESITEFLRLKEEFLKRKQK</sequence>
<feature type="compositionally biased region" description="Basic and acidic residues" evidence="1">
    <location>
        <begin position="361"/>
        <end position="374"/>
    </location>
</feature>
<feature type="compositionally biased region" description="Polar residues" evidence="1">
    <location>
        <begin position="288"/>
        <end position="302"/>
    </location>
</feature>
<reference evidence="3" key="1">
    <citation type="submission" date="2021-12" db="EMBL/GenBank/DDBJ databases">
        <authorList>
            <person name="Zaccaron A."/>
            <person name="Stergiopoulos I."/>
        </authorList>
    </citation>
    <scope>NUCLEOTIDE SEQUENCE</scope>
    <source>
        <strain evidence="3">Race5_Kim</strain>
    </source>
</reference>
<evidence type="ECO:0000256" key="1">
    <source>
        <dbReference type="SAM" id="MobiDB-lite"/>
    </source>
</evidence>
<accession>A0A9Q8P9X2</accession>
<keyword evidence="4" id="KW-1185">Reference proteome</keyword>
<dbReference type="EMBL" id="CP090168">
    <property type="protein sequence ID" value="UJO18575.1"/>
    <property type="molecule type" value="Genomic_DNA"/>
</dbReference>
<protein>
    <recommendedName>
        <fullName evidence="2">JmjC domain-containing protein</fullName>
    </recommendedName>
</protein>
<dbReference type="PROSITE" id="PS51184">
    <property type="entry name" value="JMJC"/>
    <property type="match status" value="1"/>
</dbReference>
<name>A0A9Q8P9X2_PASFU</name>
<dbReference type="InterPro" id="IPR003347">
    <property type="entry name" value="JmjC_dom"/>
</dbReference>
<proteinExistence type="predicted"/>
<gene>
    <name evidence="3" type="ORF">CLAFUR5_07023</name>
</gene>
<dbReference type="RefSeq" id="XP_047762941.1">
    <property type="nucleotide sequence ID" value="XM_047906171.1"/>
</dbReference>
<feature type="compositionally biased region" description="Polar residues" evidence="1">
    <location>
        <begin position="403"/>
        <end position="417"/>
    </location>
</feature>
<feature type="compositionally biased region" description="Low complexity" evidence="1">
    <location>
        <begin position="349"/>
        <end position="360"/>
    </location>
</feature>
<dbReference type="SUPFAM" id="SSF51197">
    <property type="entry name" value="Clavaminate synthase-like"/>
    <property type="match status" value="1"/>
</dbReference>
<feature type="compositionally biased region" description="Basic and acidic residues" evidence="1">
    <location>
        <begin position="393"/>
        <end position="402"/>
    </location>
</feature>
<feature type="domain" description="JmjC" evidence="2">
    <location>
        <begin position="578"/>
        <end position="727"/>
    </location>
</feature>
<evidence type="ECO:0000313" key="3">
    <source>
        <dbReference type="EMBL" id="UJO18575.1"/>
    </source>
</evidence>
<dbReference type="Proteomes" id="UP000756132">
    <property type="component" value="Chromosome 6"/>
</dbReference>
<dbReference type="OrthoDB" id="3860121at2759"/>
<dbReference type="Gene3D" id="2.60.120.650">
    <property type="entry name" value="Cupin"/>
    <property type="match status" value="1"/>
</dbReference>
<organism evidence="3 4">
    <name type="scientific">Passalora fulva</name>
    <name type="common">Tomato leaf mold</name>
    <name type="synonym">Cladosporium fulvum</name>
    <dbReference type="NCBI Taxonomy" id="5499"/>
    <lineage>
        <taxon>Eukaryota</taxon>
        <taxon>Fungi</taxon>
        <taxon>Dikarya</taxon>
        <taxon>Ascomycota</taxon>
        <taxon>Pezizomycotina</taxon>
        <taxon>Dothideomycetes</taxon>
        <taxon>Dothideomycetidae</taxon>
        <taxon>Mycosphaerellales</taxon>
        <taxon>Mycosphaerellaceae</taxon>
        <taxon>Fulvia</taxon>
    </lineage>
</organism>
<reference evidence="3" key="2">
    <citation type="journal article" date="2022" name="Microb. Genom.">
        <title>A chromosome-scale genome assembly of the tomato pathogen Cladosporium fulvum reveals a compartmentalized genome architecture and the presence of a dispensable chromosome.</title>
        <authorList>
            <person name="Zaccaron A.Z."/>
            <person name="Chen L.H."/>
            <person name="Samaras A."/>
            <person name="Stergiopoulos I."/>
        </authorList>
    </citation>
    <scope>NUCLEOTIDE SEQUENCE</scope>
    <source>
        <strain evidence="3">Race5_Kim</strain>
    </source>
</reference>
<feature type="region of interest" description="Disordered" evidence="1">
    <location>
        <begin position="278"/>
        <end position="306"/>
    </location>
</feature>